<reference evidence="1 2" key="1">
    <citation type="journal article" date="2019" name="Environ. Microbiol.">
        <title>At the nexus of three kingdoms: the genome of the mycorrhizal fungus Gigaspora margarita provides insights into plant, endobacterial and fungal interactions.</title>
        <authorList>
            <person name="Venice F."/>
            <person name="Ghignone S."/>
            <person name="Salvioli di Fossalunga A."/>
            <person name="Amselem J."/>
            <person name="Novero M."/>
            <person name="Xianan X."/>
            <person name="Sedzielewska Toro K."/>
            <person name="Morin E."/>
            <person name="Lipzen A."/>
            <person name="Grigoriev I.V."/>
            <person name="Henrissat B."/>
            <person name="Martin F.M."/>
            <person name="Bonfante P."/>
        </authorList>
    </citation>
    <scope>NUCLEOTIDE SEQUENCE [LARGE SCALE GENOMIC DNA]</scope>
    <source>
        <strain evidence="1 2">BEG34</strain>
    </source>
</reference>
<organism evidence="1 2">
    <name type="scientific">Gigaspora margarita</name>
    <dbReference type="NCBI Taxonomy" id="4874"/>
    <lineage>
        <taxon>Eukaryota</taxon>
        <taxon>Fungi</taxon>
        <taxon>Fungi incertae sedis</taxon>
        <taxon>Mucoromycota</taxon>
        <taxon>Glomeromycotina</taxon>
        <taxon>Glomeromycetes</taxon>
        <taxon>Diversisporales</taxon>
        <taxon>Gigasporaceae</taxon>
        <taxon>Gigaspora</taxon>
    </lineage>
</organism>
<name>A0A8H3XA97_GIGMA</name>
<protein>
    <submittedName>
        <fullName evidence="1">Protein far1-related sequence 5-like</fullName>
    </submittedName>
</protein>
<dbReference type="AlphaFoldDB" id="A0A8H3XA97"/>
<dbReference type="OrthoDB" id="2443878at2759"/>
<keyword evidence="2" id="KW-1185">Reference proteome</keyword>
<sequence>MNEPNSIDIELEVSNNQNIEPEVSDNQDTEFEVPENEDIEYEISDNYDAELEILAAYNSINDLSGIDNFDETEELFIGKTFQNWDQIAKFIKKYTASKGHRIRISGVCILPAQFLDNEFGTNRVEESANCVSSQSPNEISKAISKKRKFGKLWGLGRKVITDAIEDNNKHIYHDLLRLFTSIQKKISQKIINNISVDRFNNSTNNNSCMLNIQNPIKRKSKGHPKLKRIANAFKKSNTVTNYKCKICKQSSHNSQTCKEKNKEDINADNAN</sequence>
<comment type="caution">
    <text evidence="1">The sequence shown here is derived from an EMBL/GenBank/DDBJ whole genome shotgun (WGS) entry which is preliminary data.</text>
</comment>
<gene>
    <name evidence="1" type="ORF">F8M41_004060</name>
</gene>
<dbReference type="EMBL" id="WTPW01001367">
    <property type="protein sequence ID" value="KAF0440393.1"/>
    <property type="molecule type" value="Genomic_DNA"/>
</dbReference>
<evidence type="ECO:0000313" key="1">
    <source>
        <dbReference type="EMBL" id="KAF0440393.1"/>
    </source>
</evidence>
<evidence type="ECO:0000313" key="2">
    <source>
        <dbReference type="Proteomes" id="UP000439903"/>
    </source>
</evidence>
<dbReference type="Proteomes" id="UP000439903">
    <property type="component" value="Unassembled WGS sequence"/>
</dbReference>
<proteinExistence type="predicted"/>
<accession>A0A8H3XA97</accession>